<evidence type="ECO:0000256" key="7">
    <source>
        <dbReference type="ARBA" id="ARBA00022970"/>
    </source>
</evidence>
<dbReference type="NCBIfam" id="TIGR01726">
    <property type="entry name" value="HEQRo_perm_3TM"/>
    <property type="match status" value="1"/>
</dbReference>
<dbReference type="InterPro" id="IPR035906">
    <property type="entry name" value="MetI-like_sf"/>
</dbReference>
<comment type="function">
    <text evidence="1">Part of the binding-protein-dependent transport system for glutamine; probably responsible for the translocation of the substrate across the membrane.</text>
</comment>
<feature type="transmembrane region" description="Helical" evidence="10">
    <location>
        <begin position="174"/>
        <end position="192"/>
    </location>
</feature>
<dbReference type="GO" id="GO:0043190">
    <property type="term" value="C:ATP-binding cassette (ABC) transporter complex"/>
    <property type="evidence" value="ECO:0007669"/>
    <property type="project" value="InterPro"/>
</dbReference>
<comment type="subcellular location">
    <subcellularLocation>
        <location evidence="2">Cell inner membrane</location>
        <topology evidence="2">Multi-pass membrane protein</topology>
    </subcellularLocation>
    <subcellularLocation>
        <location evidence="10">Cell membrane</location>
        <topology evidence="10">Multi-pass membrane protein</topology>
    </subcellularLocation>
</comment>
<keyword evidence="7" id="KW-0029">Amino-acid transport</keyword>
<reference evidence="12" key="1">
    <citation type="journal article" date="2021" name="Microorganisms">
        <title>Acidisoma silvae sp. nov. and Acidisomacellulosilytica sp. nov., Two Acidophilic Bacteria Isolated from Decaying Wood, Hydrolyzing Cellulose and Producing Poly-3-hydroxybutyrate.</title>
        <authorList>
            <person name="Mieszkin S."/>
            <person name="Pouder E."/>
            <person name="Uroz S."/>
            <person name="Simon-Colin C."/>
            <person name="Alain K."/>
        </authorList>
    </citation>
    <scope>NUCLEOTIDE SEQUENCE</scope>
    <source>
        <strain evidence="12">HW T2.11</strain>
    </source>
</reference>
<evidence type="ECO:0000256" key="5">
    <source>
        <dbReference type="ARBA" id="ARBA00022475"/>
    </source>
</evidence>
<sequence length="201" mass="21817">MLQGALVTIEISLCAMVVATLVGVVFGLISVSDFKPARAAIRAYVYFVRGTPTLVQVFLVYFALPRIGFELSAFWSGVVALAFNSAGFISEIVRGGLQSIDVGQTEAALAIGMTNRQSTMFILLPQSLRRITPPLTNELISLVKSSSLLSVISIAELTRSAQVIIAQTFTPFELYAALAVYYLVIISALSWLSEYIEKRLA</sequence>
<evidence type="ECO:0000256" key="1">
    <source>
        <dbReference type="ARBA" id="ARBA00003159"/>
    </source>
</evidence>
<feature type="transmembrane region" description="Helical" evidence="10">
    <location>
        <begin position="6"/>
        <end position="31"/>
    </location>
</feature>
<dbReference type="EMBL" id="JAESVB010000010">
    <property type="protein sequence ID" value="MCB8877044.1"/>
    <property type="molecule type" value="Genomic_DNA"/>
</dbReference>
<keyword evidence="13" id="KW-1185">Reference proteome</keyword>
<evidence type="ECO:0000259" key="11">
    <source>
        <dbReference type="PROSITE" id="PS50928"/>
    </source>
</evidence>
<comment type="caution">
    <text evidence="12">The sequence shown here is derived from an EMBL/GenBank/DDBJ whole genome shotgun (WGS) entry which is preliminary data.</text>
</comment>
<evidence type="ECO:0000313" key="12">
    <source>
        <dbReference type="EMBL" id="MCB8877044.1"/>
    </source>
</evidence>
<evidence type="ECO:0000256" key="10">
    <source>
        <dbReference type="RuleBase" id="RU363032"/>
    </source>
</evidence>
<keyword evidence="5" id="KW-1003">Cell membrane</keyword>
<evidence type="ECO:0000256" key="2">
    <source>
        <dbReference type="ARBA" id="ARBA00004429"/>
    </source>
</evidence>
<evidence type="ECO:0000256" key="3">
    <source>
        <dbReference type="ARBA" id="ARBA00010072"/>
    </source>
</evidence>
<evidence type="ECO:0000256" key="4">
    <source>
        <dbReference type="ARBA" id="ARBA00022448"/>
    </source>
</evidence>
<feature type="domain" description="ABC transmembrane type-1" evidence="11">
    <location>
        <begin position="5"/>
        <end position="193"/>
    </location>
</feature>
<dbReference type="GO" id="GO:0006865">
    <property type="term" value="P:amino acid transport"/>
    <property type="evidence" value="ECO:0007669"/>
    <property type="project" value="UniProtKB-KW"/>
</dbReference>
<feature type="transmembrane region" description="Helical" evidence="10">
    <location>
        <begin position="43"/>
        <end position="64"/>
    </location>
</feature>
<dbReference type="Gene3D" id="1.10.3720.10">
    <property type="entry name" value="MetI-like"/>
    <property type="match status" value="1"/>
</dbReference>
<accession>A0A963YUL7</accession>
<keyword evidence="4 10" id="KW-0813">Transport</keyword>
<dbReference type="RefSeq" id="WP_264478954.1">
    <property type="nucleotide sequence ID" value="NZ_JAESVB010000010.1"/>
</dbReference>
<dbReference type="SUPFAM" id="SSF161098">
    <property type="entry name" value="MetI-like"/>
    <property type="match status" value="1"/>
</dbReference>
<dbReference type="InterPro" id="IPR010065">
    <property type="entry name" value="AA_ABC_transptr_permease_3TM"/>
</dbReference>
<keyword evidence="6 10" id="KW-0812">Transmembrane</keyword>
<dbReference type="GO" id="GO:0022857">
    <property type="term" value="F:transmembrane transporter activity"/>
    <property type="evidence" value="ECO:0007669"/>
    <property type="project" value="InterPro"/>
</dbReference>
<dbReference type="PROSITE" id="PS50928">
    <property type="entry name" value="ABC_TM1"/>
    <property type="match status" value="1"/>
</dbReference>
<dbReference type="CDD" id="cd06261">
    <property type="entry name" value="TM_PBP2"/>
    <property type="match status" value="1"/>
</dbReference>
<name>A0A963YUL7_9PROT</name>
<evidence type="ECO:0000313" key="13">
    <source>
        <dbReference type="Proteomes" id="UP000708298"/>
    </source>
</evidence>
<evidence type="ECO:0000256" key="6">
    <source>
        <dbReference type="ARBA" id="ARBA00022692"/>
    </source>
</evidence>
<dbReference type="InterPro" id="IPR000515">
    <property type="entry name" value="MetI-like"/>
</dbReference>
<keyword evidence="9 10" id="KW-0472">Membrane</keyword>
<dbReference type="Pfam" id="PF00528">
    <property type="entry name" value="BPD_transp_1"/>
    <property type="match status" value="1"/>
</dbReference>
<reference evidence="12" key="2">
    <citation type="submission" date="2021-01" db="EMBL/GenBank/DDBJ databases">
        <authorList>
            <person name="Mieszkin S."/>
            <person name="Pouder E."/>
            <person name="Alain K."/>
        </authorList>
    </citation>
    <scope>NUCLEOTIDE SEQUENCE</scope>
    <source>
        <strain evidence="12">HW T2.11</strain>
    </source>
</reference>
<dbReference type="PANTHER" id="PTHR30614">
    <property type="entry name" value="MEMBRANE COMPONENT OF AMINO ACID ABC TRANSPORTER"/>
    <property type="match status" value="1"/>
</dbReference>
<evidence type="ECO:0000256" key="8">
    <source>
        <dbReference type="ARBA" id="ARBA00022989"/>
    </source>
</evidence>
<comment type="similarity">
    <text evidence="3">Belongs to the binding-protein-dependent transport system permease family. HisMQ subfamily.</text>
</comment>
<dbReference type="Proteomes" id="UP000708298">
    <property type="component" value="Unassembled WGS sequence"/>
</dbReference>
<evidence type="ECO:0000256" key="9">
    <source>
        <dbReference type="ARBA" id="ARBA00023136"/>
    </source>
</evidence>
<gene>
    <name evidence="12" type="ORF">ASILVAE211_17755</name>
</gene>
<protein>
    <submittedName>
        <fullName evidence="12">Amino acid ABC transporter permease</fullName>
    </submittedName>
</protein>
<keyword evidence="8 10" id="KW-1133">Transmembrane helix</keyword>
<dbReference type="AlphaFoldDB" id="A0A963YUL7"/>
<dbReference type="InterPro" id="IPR043429">
    <property type="entry name" value="ArtM/GltK/GlnP/TcyL/YhdX-like"/>
</dbReference>
<organism evidence="12 13">
    <name type="scientific">Acidisoma silvae</name>
    <dbReference type="NCBI Taxonomy" id="2802396"/>
    <lineage>
        <taxon>Bacteria</taxon>
        <taxon>Pseudomonadati</taxon>
        <taxon>Pseudomonadota</taxon>
        <taxon>Alphaproteobacteria</taxon>
        <taxon>Acetobacterales</taxon>
        <taxon>Acidocellaceae</taxon>
        <taxon>Acidisoma</taxon>
    </lineage>
</organism>
<proteinExistence type="inferred from homology"/>
<dbReference type="PANTHER" id="PTHR30614:SF20">
    <property type="entry name" value="GLUTAMINE TRANSPORT SYSTEM PERMEASE PROTEIN GLNP"/>
    <property type="match status" value="1"/>
</dbReference>